<dbReference type="AlphaFoldDB" id="A0A4R7I2Q3"/>
<keyword evidence="2" id="KW-1185">Reference proteome</keyword>
<dbReference type="OrthoDB" id="5185280at2"/>
<dbReference type="Proteomes" id="UP000294558">
    <property type="component" value="Unassembled WGS sequence"/>
</dbReference>
<evidence type="ECO:0000313" key="2">
    <source>
        <dbReference type="Proteomes" id="UP000294558"/>
    </source>
</evidence>
<proteinExistence type="predicted"/>
<dbReference type="RefSeq" id="WP_133870140.1">
    <property type="nucleotide sequence ID" value="NZ_SOAU01000001.1"/>
</dbReference>
<organism evidence="1 2">
    <name type="scientific">Ilumatobacter fluminis</name>
    <dbReference type="NCBI Taxonomy" id="467091"/>
    <lineage>
        <taxon>Bacteria</taxon>
        <taxon>Bacillati</taxon>
        <taxon>Actinomycetota</taxon>
        <taxon>Acidimicrobiia</taxon>
        <taxon>Acidimicrobiales</taxon>
        <taxon>Ilumatobacteraceae</taxon>
        <taxon>Ilumatobacter</taxon>
    </lineage>
</organism>
<comment type="caution">
    <text evidence="1">The sequence shown here is derived from an EMBL/GenBank/DDBJ whole genome shotgun (WGS) entry which is preliminary data.</text>
</comment>
<sequence>MWVWDCGLLLREDKRSSPGVDDGFRAVALIPVVDGTEIDVVSGRARSGGHSVEHVVSFEVRGGDLVEVSQRDVSGRDMR</sequence>
<dbReference type="EMBL" id="SOAU01000001">
    <property type="protein sequence ID" value="TDT17887.1"/>
    <property type="molecule type" value="Genomic_DNA"/>
</dbReference>
<gene>
    <name evidence="1" type="ORF">BDK89_3500</name>
</gene>
<protein>
    <submittedName>
        <fullName evidence="1">Uncharacterized protein</fullName>
    </submittedName>
</protein>
<reference evidence="1 2" key="1">
    <citation type="submission" date="2019-03" db="EMBL/GenBank/DDBJ databases">
        <title>Sequencing the genomes of 1000 actinobacteria strains.</title>
        <authorList>
            <person name="Klenk H.-P."/>
        </authorList>
    </citation>
    <scope>NUCLEOTIDE SEQUENCE [LARGE SCALE GENOMIC DNA]</scope>
    <source>
        <strain evidence="1 2">DSM 18936</strain>
    </source>
</reference>
<name>A0A4R7I2Q3_9ACTN</name>
<evidence type="ECO:0000313" key="1">
    <source>
        <dbReference type="EMBL" id="TDT17887.1"/>
    </source>
</evidence>
<accession>A0A4R7I2Q3</accession>